<dbReference type="KEGG" id="dao:Desac_2652"/>
<keyword evidence="2" id="KW-1185">Reference proteome</keyword>
<gene>
    <name evidence="1" type="ordered locus">Desac_2652</name>
</gene>
<dbReference type="Proteomes" id="UP000000483">
    <property type="component" value="Chromosome"/>
</dbReference>
<name>F2NIJ2_DESAR</name>
<protein>
    <submittedName>
        <fullName evidence="1">Uncharacterized protein</fullName>
    </submittedName>
</protein>
<evidence type="ECO:0000313" key="1">
    <source>
        <dbReference type="EMBL" id="AEB10467.1"/>
    </source>
</evidence>
<reference evidence="1 2" key="1">
    <citation type="journal article" date="2011" name="Stand. Genomic Sci.">
        <title>Complete genome sequence of the acetate-degrading sulfate reducer Desulfobacca acetoxidans type strain (ASRB2).</title>
        <authorList>
            <person name="Goker M."/>
            <person name="Teshima H."/>
            <person name="Lapidus A."/>
            <person name="Nolan M."/>
            <person name="Lucas S."/>
            <person name="Hammon N."/>
            <person name="Deshpande S."/>
            <person name="Cheng J.F."/>
            <person name="Tapia R."/>
            <person name="Han C."/>
            <person name="Goodwin L."/>
            <person name="Pitluck S."/>
            <person name="Huntemann M."/>
            <person name="Liolios K."/>
            <person name="Ivanova N."/>
            <person name="Pagani I."/>
            <person name="Mavromatis K."/>
            <person name="Ovchinikova G."/>
            <person name="Pati A."/>
            <person name="Chen A."/>
            <person name="Palaniappan K."/>
            <person name="Land M."/>
            <person name="Hauser L."/>
            <person name="Brambilla E.M."/>
            <person name="Rohde M."/>
            <person name="Spring S."/>
            <person name="Detter J.C."/>
            <person name="Woyke T."/>
            <person name="Bristow J."/>
            <person name="Eisen J.A."/>
            <person name="Markowitz V."/>
            <person name="Hugenholtz P."/>
            <person name="Kyrpides N.C."/>
            <person name="Klenk H.P."/>
        </authorList>
    </citation>
    <scope>NUCLEOTIDE SEQUENCE [LARGE SCALE GENOMIC DNA]</scope>
    <source>
        <strain evidence="2">ATCC 700848 / DSM 11109 / ASRB2</strain>
    </source>
</reference>
<accession>F2NIJ2</accession>
<reference evidence="2" key="2">
    <citation type="submission" date="2011-03" db="EMBL/GenBank/DDBJ databases">
        <title>The complete genome of Desulfobacca acetoxidans DSM 11109.</title>
        <authorList>
            <consortium name="US DOE Joint Genome Institute (JGI-PGF)"/>
            <person name="Lucas S."/>
            <person name="Copeland A."/>
            <person name="Lapidus A."/>
            <person name="Bruce D."/>
            <person name="Goodwin L."/>
            <person name="Pitluck S."/>
            <person name="Peters L."/>
            <person name="Kyrpides N."/>
            <person name="Mavromatis K."/>
            <person name="Ivanova N."/>
            <person name="Ovchinnikova G."/>
            <person name="Teshima H."/>
            <person name="Detter J.C."/>
            <person name="Han C."/>
            <person name="Land M."/>
            <person name="Hauser L."/>
            <person name="Markowitz V."/>
            <person name="Cheng J.-F."/>
            <person name="Hugenholtz P."/>
            <person name="Woyke T."/>
            <person name="Wu D."/>
            <person name="Spring S."/>
            <person name="Schueler E."/>
            <person name="Brambilla E."/>
            <person name="Klenk H.-P."/>
            <person name="Eisen J.A."/>
        </authorList>
    </citation>
    <scope>NUCLEOTIDE SEQUENCE [LARGE SCALE GENOMIC DNA]</scope>
    <source>
        <strain evidence="2">ATCC 700848 / DSM 11109 / ASRB2</strain>
    </source>
</reference>
<evidence type="ECO:0000313" key="2">
    <source>
        <dbReference type="Proteomes" id="UP000000483"/>
    </source>
</evidence>
<proteinExistence type="predicted"/>
<dbReference type="HOGENOM" id="CLU_2665092_0_0_7"/>
<dbReference type="AlphaFoldDB" id="F2NIJ2"/>
<dbReference type="EMBL" id="CP002629">
    <property type="protein sequence ID" value="AEB10467.1"/>
    <property type="molecule type" value="Genomic_DNA"/>
</dbReference>
<sequence>MPTLRLYASTSLFLCFVVFGRTCELVKKVRLPPRLESLPSRRGDLQGNASMIYINGRVNSSQDLGIYVLCESFIL</sequence>
<organism evidence="1 2">
    <name type="scientific">Desulfobacca acetoxidans (strain ATCC 700848 / DSM 11109 / ASRB2)</name>
    <dbReference type="NCBI Taxonomy" id="880072"/>
    <lineage>
        <taxon>Bacteria</taxon>
        <taxon>Pseudomonadati</taxon>
        <taxon>Thermodesulfobacteriota</taxon>
        <taxon>Desulfobaccia</taxon>
        <taxon>Desulfobaccales</taxon>
        <taxon>Desulfobaccaceae</taxon>
        <taxon>Desulfobacca</taxon>
    </lineage>
</organism>